<reference evidence="2 3" key="1">
    <citation type="submission" date="2024-02" db="EMBL/GenBank/DDBJ databases">
        <authorList>
            <person name="Daric V."/>
            <person name="Darras S."/>
        </authorList>
    </citation>
    <scope>NUCLEOTIDE SEQUENCE [LARGE SCALE GENOMIC DNA]</scope>
</reference>
<dbReference type="Proteomes" id="UP001642483">
    <property type="component" value="Unassembled WGS sequence"/>
</dbReference>
<dbReference type="PANTHER" id="PTHR23004">
    <property type="entry name" value="DOUBLECORTIN DOMAIN CONTAINING 2"/>
    <property type="match status" value="1"/>
</dbReference>
<dbReference type="Pfam" id="PF03607">
    <property type="entry name" value="DCX"/>
    <property type="match status" value="1"/>
</dbReference>
<dbReference type="SMART" id="SM00537">
    <property type="entry name" value="DCX"/>
    <property type="match status" value="1"/>
</dbReference>
<proteinExistence type="predicted"/>
<accession>A0ABP0FGW8</accession>
<comment type="caution">
    <text evidence="2">The sequence shown here is derived from an EMBL/GenBank/DDBJ whole genome shotgun (WGS) entry which is preliminary data.</text>
</comment>
<name>A0ABP0FGW8_CLALP</name>
<evidence type="ECO:0000259" key="1">
    <source>
        <dbReference type="PROSITE" id="PS50309"/>
    </source>
</evidence>
<sequence>MCDGVIIETMARKSFPKTTISQELQDLTDDRFRDLRRPRIVMFYKNGDRYFKGKTLHITPHRYLHYEELLSDLSKSMSLPYGVRRIYTPIGGTLIEDIEELKDGESYVCASFEKFQRIKYGHYSTQNHLREFLRFLLDIYISLKENYINTLCIITLK</sequence>
<dbReference type="EMBL" id="CAWYQH010000057">
    <property type="protein sequence ID" value="CAK8678927.1"/>
    <property type="molecule type" value="Genomic_DNA"/>
</dbReference>
<dbReference type="PROSITE" id="PS50309">
    <property type="entry name" value="DC"/>
    <property type="match status" value="1"/>
</dbReference>
<dbReference type="Gene3D" id="3.10.20.230">
    <property type="entry name" value="Doublecortin domain"/>
    <property type="match status" value="1"/>
</dbReference>
<dbReference type="SUPFAM" id="SSF89837">
    <property type="entry name" value="Doublecortin (DC)"/>
    <property type="match status" value="1"/>
</dbReference>
<gene>
    <name evidence="2" type="ORF">CVLEPA_LOCUS9198</name>
</gene>
<dbReference type="PANTHER" id="PTHR23004:SF23">
    <property type="entry name" value="DOUBLECORTIN DOMAIN-CONTAINING PROTEIN"/>
    <property type="match status" value="1"/>
</dbReference>
<organism evidence="2 3">
    <name type="scientific">Clavelina lepadiformis</name>
    <name type="common">Light-bulb sea squirt</name>
    <name type="synonym">Ascidia lepadiformis</name>
    <dbReference type="NCBI Taxonomy" id="159417"/>
    <lineage>
        <taxon>Eukaryota</taxon>
        <taxon>Metazoa</taxon>
        <taxon>Chordata</taxon>
        <taxon>Tunicata</taxon>
        <taxon>Ascidiacea</taxon>
        <taxon>Aplousobranchia</taxon>
        <taxon>Clavelinidae</taxon>
        <taxon>Clavelina</taxon>
    </lineage>
</organism>
<keyword evidence="3" id="KW-1185">Reference proteome</keyword>
<dbReference type="InterPro" id="IPR036572">
    <property type="entry name" value="Doublecortin_dom_sf"/>
</dbReference>
<dbReference type="InterPro" id="IPR003533">
    <property type="entry name" value="Doublecortin_dom"/>
</dbReference>
<protein>
    <recommendedName>
        <fullName evidence="1">Doublecortin domain-containing protein</fullName>
    </recommendedName>
</protein>
<evidence type="ECO:0000313" key="3">
    <source>
        <dbReference type="Proteomes" id="UP001642483"/>
    </source>
</evidence>
<evidence type="ECO:0000313" key="2">
    <source>
        <dbReference type="EMBL" id="CAK8678927.1"/>
    </source>
</evidence>
<feature type="domain" description="Doublecortin" evidence="1">
    <location>
        <begin position="39"/>
        <end position="121"/>
    </location>
</feature>